<dbReference type="CDD" id="cd01651">
    <property type="entry name" value="RT_G2_intron"/>
    <property type="match status" value="1"/>
</dbReference>
<dbReference type="AlphaFoldDB" id="A0A3G2Z7C3"/>
<accession>A0A3G2Z7C3</accession>
<sequence length="488" mass="56272">MFYYLTKSRILELREAVLNNEFVWTGDREIVISKAEKKKNFIPLGIAAINDRLVQEVIRSIIEPIFEFGFSNNSQGFRPNRSCHTALKSIKTRMKDSIWFIEGDLKSYFPTIHHEILMKILELKIQYPRILKLIRTGLKAKIFQKDNKIYNPKLGTPQGGIISPLLSNIYLDKLDKYMEELCDQPQGHVETDNCKNNPLALRFLRSGQISRYIGPIIPNERYNQVGYCNFKYLRYADDFVIGVLGPHSMAIEIRDKVKDFLKEKLDIELSMNKTKITHVSKDISFLGYKFSGKTLLVKQTYHGKKRVRKITIPTLDVNMIRVIARLSEANFCKRDGTPIPAFRFLRLPQSETNKKVNYILRGLSEWWCIAGNRRAAVARVAYIIKYSVAKVYAAKFKLKTVAAVFKIGGNSLANPIGKRIKSVVGADYRNTSSGKKVQLTGILYDRYYKIPKPQANKLKPNWTPEHVTYLAQEHLDASKLIKDVWKIR</sequence>
<organism evidence="2">
    <name type="scientific">Heterodermia speciosa</name>
    <dbReference type="NCBI Taxonomy" id="116794"/>
    <lineage>
        <taxon>Eukaryota</taxon>
        <taxon>Fungi</taxon>
        <taxon>Dikarya</taxon>
        <taxon>Ascomycota</taxon>
        <taxon>Pezizomycotina</taxon>
        <taxon>Lecanoromycetes</taxon>
        <taxon>OSLEUM clade</taxon>
        <taxon>Lecanoromycetidae</taxon>
        <taxon>Caliciales</taxon>
        <taxon>Physciaceae</taxon>
        <taxon>Heterodermia</taxon>
    </lineage>
</organism>
<keyword evidence="2" id="KW-0695">RNA-directed DNA polymerase</keyword>
<dbReference type="PANTHER" id="PTHR34047">
    <property type="entry name" value="NUCLEAR INTRON MATURASE 1, MITOCHONDRIAL-RELATED"/>
    <property type="match status" value="1"/>
</dbReference>
<dbReference type="InterPro" id="IPR000477">
    <property type="entry name" value="RT_dom"/>
</dbReference>
<dbReference type="InterPro" id="IPR024937">
    <property type="entry name" value="Domain_X"/>
</dbReference>
<dbReference type="GO" id="GO:0003964">
    <property type="term" value="F:RNA-directed DNA polymerase activity"/>
    <property type="evidence" value="ECO:0007669"/>
    <property type="project" value="UniProtKB-KW"/>
</dbReference>
<dbReference type="GO" id="GO:0006397">
    <property type="term" value="P:mRNA processing"/>
    <property type="evidence" value="ECO:0007669"/>
    <property type="project" value="InterPro"/>
</dbReference>
<feature type="domain" description="Reverse transcriptase" evidence="1">
    <location>
        <begin position="1"/>
        <end position="290"/>
    </location>
</feature>
<dbReference type="RefSeq" id="YP_009546692.1">
    <property type="nucleotide sequence ID" value="NC_040159.1"/>
</dbReference>
<protein>
    <submittedName>
        <fullName evidence="2">Reverse transcriptase</fullName>
    </submittedName>
</protein>
<dbReference type="PANTHER" id="PTHR34047:SF2">
    <property type="entry name" value="NUCLEAR INTRON MATURASE 1, MITOCHONDRIAL"/>
    <property type="match status" value="1"/>
</dbReference>
<dbReference type="PROSITE" id="PS50878">
    <property type="entry name" value="RT_POL"/>
    <property type="match status" value="1"/>
</dbReference>
<dbReference type="Pfam" id="PF00078">
    <property type="entry name" value="RVT_1"/>
    <property type="match status" value="1"/>
</dbReference>
<reference evidence="2" key="1">
    <citation type="submission" date="2017-12" db="EMBL/GenBank/DDBJ databases">
        <title>The complete mitochondrial genome of the lichenized fungus Heterodermia speciosa.</title>
        <authorList>
            <person name="Baker C.F."/>
            <person name="Keepers K.G."/>
            <person name="Pogoda C.S."/>
            <person name="Tripp E.A."/>
            <person name="Lendemer J.C."/>
            <person name="Kane N.C."/>
        </authorList>
    </citation>
    <scope>NUCLEOTIDE SEQUENCE</scope>
</reference>
<dbReference type="InterPro" id="IPR051083">
    <property type="entry name" value="GrpII_Intron_Splice-Mob/Def"/>
</dbReference>
<keyword evidence="2" id="KW-0548">Nucleotidyltransferase</keyword>
<dbReference type="EMBL" id="MG711806">
    <property type="protein sequence ID" value="AYP35432.1"/>
    <property type="molecule type" value="Genomic_DNA"/>
</dbReference>
<geneLocation type="mitochondrion" evidence="2"/>
<dbReference type="InterPro" id="IPR043502">
    <property type="entry name" value="DNA/RNA_pol_sf"/>
</dbReference>
<proteinExistence type="predicted"/>
<gene>
    <name evidence="2" type="primary">ORF3</name>
</gene>
<dbReference type="GO" id="GO:0005739">
    <property type="term" value="C:mitochondrion"/>
    <property type="evidence" value="ECO:0007669"/>
    <property type="project" value="UniProtKB-ARBA"/>
</dbReference>
<keyword evidence="2" id="KW-0496">Mitochondrion</keyword>
<name>A0A3G2Z7C3_9LECA</name>
<dbReference type="Pfam" id="PF01348">
    <property type="entry name" value="Intron_maturas2"/>
    <property type="match status" value="1"/>
</dbReference>
<evidence type="ECO:0000259" key="1">
    <source>
        <dbReference type="PROSITE" id="PS50878"/>
    </source>
</evidence>
<keyword evidence="2" id="KW-0808">Transferase</keyword>
<dbReference type="SUPFAM" id="SSF56672">
    <property type="entry name" value="DNA/RNA polymerases"/>
    <property type="match status" value="1"/>
</dbReference>
<dbReference type="GeneID" id="38575578"/>
<evidence type="ECO:0000313" key="2">
    <source>
        <dbReference type="EMBL" id="AYP35432.1"/>
    </source>
</evidence>